<feature type="compositionally biased region" description="Low complexity" evidence="2">
    <location>
        <begin position="15"/>
        <end position="27"/>
    </location>
</feature>
<gene>
    <name evidence="5" type="ORF">M5J20_07585</name>
</gene>
<feature type="transmembrane region" description="Helical" evidence="3">
    <location>
        <begin position="230"/>
        <end position="247"/>
    </location>
</feature>
<evidence type="ECO:0000259" key="4">
    <source>
        <dbReference type="Pfam" id="PF09335"/>
    </source>
</evidence>
<keyword evidence="6" id="KW-1185">Reference proteome</keyword>
<dbReference type="PANTHER" id="PTHR42709:SF11">
    <property type="entry name" value="DEDA FAMILY PROTEIN"/>
    <property type="match status" value="1"/>
</dbReference>
<comment type="similarity">
    <text evidence="1">Belongs to the DedA family.</text>
</comment>
<comment type="caution">
    <text evidence="5">The sequence shown here is derived from an EMBL/GenBank/DDBJ whole genome shotgun (WGS) entry which is preliminary data.</text>
</comment>
<dbReference type="Pfam" id="PF09335">
    <property type="entry name" value="VTT_dom"/>
    <property type="match status" value="1"/>
</dbReference>
<feature type="transmembrane region" description="Helical" evidence="3">
    <location>
        <begin position="107"/>
        <end position="127"/>
    </location>
</feature>
<dbReference type="InterPro" id="IPR051311">
    <property type="entry name" value="DedA_domain"/>
</dbReference>
<dbReference type="InterPro" id="IPR032816">
    <property type="entry name" value="VTT_dom"/>
</dbReference>
<keyword evidence="3" id="KW-0812">Transmembrane</keyword>
<feature type="transmembrane region" description="Helical" evidence="3">
    <location>
        <begin position="79"/>
        <end position="100"/>
    </location>
</feature>
<accession>A0ABT1G5Q9</accession>
<evidence type="ECO:0000313" key="5">
    <source>
        <dbReference type="EMBL" id="MCP1388052.1"/>
    </source>
</evidence>
<dbReference type="RefSeq" id="WP_253578150.1">
    <property type="nucleotide sequence ID" value="NZ_JAMFTQ010000008.1"/>
</dbReference>
<evidence type="ECO:0000256" key="2">
    <source>
        <dbReference type="SAM" id="MobiDB-lite"/>
    </source>
</evidence>
<feature type="transmembrane region" description="Helical" evidence="3">
    <location>
        <begin position="160"/>
        <end position="183"/>
    </location>
</feature>
<evidence type="ECO:0000256" key="1">
    <source>
        <dbReference type="ARBA" id="ARBA00010792"/>
    </source>
</evidence>
<feature type="compositionally biased region" description="Basic and acidic residues" evidence="2">
    <location>
        <begin position="1"/>
        <end position="14"/>
    </location>
</feature>
<protein>
    <submittedName>
        <fullName evidence="5">DedA family protein</fullName>
    </submittedName>
</protein>
<proteinExistence type="inferred from homology"/>
<evidence type="ECO:0000256" key="3">
    <source>
        <dbReference type="SAM" id="Phobius"/>
    </source>
</evidence>
<feature type="transmembrane region" description="Helical" evidence="3">
    <location>
        <begin position="204"/>
        <end position="224"/>
    </location>
</feature>
<dbReference type="Proteomes" id="UP001204000">
    <property type="component" value="Unassembled WGS sequence"/>
</dbReference>
<dbReference type="EMBL" id="JAMFTQ010000008">
    <property type="protein sequence ID" value="MCP1388052.1"/>
    <property type="molecule type" value="Genomic_DNA"/>
</dbReference>
<feature type="domain" description="VTT" evidence="4">
    <location>
        <begin position="98"/>
        <end position="213"/>
    </location>
</feature>
<feature type="transmembrane region" description="Helical" evidence="3">
    <location>
        <begin position="50"/>
        <end position="73"/>
    </location>
</feature>
<evidence type="ECO:0000313" key="6">
    <source>
        <dbReference type="Proteomes" id="UP001204000"/>
    </source>
</evidence>
<keyword evidence="3" id="KW-0472">Membrane</keyword>
<dbReference type="PANTHER" id="PTHR42709">
    <property type="entry name" value="ALKALINE PHOSPHATASE LIKE PROTEIN"/>
    <property type="match status" value="1"/>
</dbReference>
<keyword evidence="3" id="KW-1133">Transmembrane helix</keyword>
<organism evidence="5 6">
    <name type="scientific">Corynebacterium stercoris</name>
    <dbReference type="NCBI Taxonomy" id="2943490"/>
    <lineage>
        <taxon>Bacteria</taxon>
        <taxon>Bacillati</taxon>
        <taxon>Actinomycetota</taxon>
        <taxon>Actinomycetes</taxon>
        <taxon>Mycobacteriales</taxon>
        <taxon>Corynebacteriaceae</taxon>
        <taxon>Corynebacterium</taxon>
    </lineage>
</organism>
<name>A0ABT1G5Q9_9CORY</name>
<sequence>MSDNRDAAHAEPAHEPAAPGTSAAPAEPAEKEWWEEDGLPWNSKPTKEDYWCLGWFGFVGLFGLAMIPLRAWLLGLDPPIMLALTGSRIGAASTGALAAVGEAPHWLAYLLIGSVVAIKFDWVYWWAGKLWGRGILDVQASNSPRAAKNIQRVEGWAHKLGWLGIFLAYVPIPLPIAFVVFVLMGMTGMPLWKFMVLDFISKTLWSLMYFALGWWIGEPVVFVLEQYAKVANWIAIGLMVVIFWGIFRNQSKKQRAEAEGVGNAISAGQ</sequence>
<reference evidence="5" key="1">
    <citation type="submission" date="2022-05" db="EMBL/GenBank/DDBJ databases">
        <title>Corynebacterium sp. TA-R-1 sp. nov., isolated from human feces.</title>
        <authorList>
            <person name="Shamsuzzaman M."/>
            <person name="Dahal R.H."/>
        </authorList>
    </citation>
    <scope>NUCLEOTIDE SEQUENCE</scope>
    <source>
        <strain evidence="5">TA-R-1</strain>
    </source>
</reference>
<feature type="region of interest" description="Disordered" evidence="2">
    <location>
        <begin position="1"/>
        <end position="31"/>
    </location>
</feature>